<dbReference type="Proteomes" id="UP001085076">
    <property type="component" value="Miscellaneous, Linkage group lg04"/>
</dbReference>
<keyword evidence="1" id="KW-0479">Metal-binding</keyword>
<dbReference type="PROSITE" id="PS50158">
    <property type="entry name" value="ZF_CCHC"/>
    <property type="match status" value="1"/>
</dbReference>
<reference evidence="3" key="2">
    <citation type="journal article" date="2022" name="Hortic Res">
        <title>The genome of Dioscorea zingiberensis sheds light on the biosynthesis, origin and evolution of the medicinally important diosgenin saponins.</title>
        <authorList>
            <person name="Li Y."/>
            <person name="Tan C."/>
            <person name="Li Z."/>
            <person name="Guo J."/>
            <person name="Li S."/>
            <person name="Chen X."/>
            <person name="Wang C."/>
            <person name="Dai X."/>
            <person name="Yang H."/>
            <person name="Song W."/>
            <person name="Hou L."/>
            <person name="Xu J."/>
            <person name="Tong Z."/>
            <person name="Xu A."/>
            <person name="Yuan X."/>
            <person name="Wang W."/>
            <person name="Yang Q."/>
            <person name="Chen L."/>
            <person name="Sun Z."/>
            <person name="Wang K."/>
            <person name="Pan B."/>
            <person name="Chen J."/>
            <person name="Bao Y."/>
            <person name="Liu F."/>
            <person name="Qi X."/>
            <person name="Gang D.R."/>
            <person name="Wen J."/>
            <person name="Li J."/>
        </authorList>
    </citation>
    <scope>NUCLEOTIDE SEQUENCE</scope>
    <source>
        <strain evidence="3">Dzin_1.0</strain>
    </source>
</reference>
<sequence>MAPPTTAARGENKKSWANVVQGQGGRDRMDSVIFPGPMLDRLKAVVQNTVILEDSLVDRIRAKRKLCLHGKFLGKPLPLEVARNGLARLWEDLGWFKIADMPNGFYLITCSSETMLERVLTDGPWSVNGTMMHLMRWKPDFQPYFERLSSATLWLQLHHLPDEYWDDETIAEIGASFGKVIKVDATTAQQDRARFARVCVDLDLTKPIERGVWVKSKYSKLFVSVLYEKLPLFCYRCGIVGHGADKCSWPRSA</sequence>
<dbReference type="GO" id="GO:0008270">
    <property type="term" value="F:zinc ion binding"/>
    <property type="evidence" value="ECO:0007669"/>
    <property type="project" value="UniProtKB-KW"/>
</dbReference>
<evidence type="ECO:0000256" key="1">
    <source>
        <dbReference type="PROSITE-ProRule" id="PRU00047"/>
    </source>
</evidence>
<dbReference type="PANTHER" id="PTHR31286:SF180">
    <property type="entry name" value="OS10G0362600 PROTEIN"/>
    <property type="match status" value="1"/>
</dbReference>
<dbReference type="AlphaFoldDB" id="A0A9D5CJV3"/>
<dbReference type="PANTHER" id="PTHR31286">
    <property type="entry name" value="GLYCINE-RICH CELL WALL STRUCTURAL PROTEIN 1.8-LIKE"/>
    <property type="match status" value="1"/>
</dbReference>
<keyword evidence="1" id="KW-0863">Zinc-finger</keyword>
<dbReference type="GO" id="GO:0003676">
    <property type="term" value="F:nucleic acid binding"/>
    <property type="evidence" value="ECO:0007669"/>
    <property type="project" value="InterPro"/>
</dbReference>
<evidence type="ECO:0000313" key="3">
    <source>
        <dbReference type="EMBL" id="KAJ0974497.1"/>
    </source>
</evidence>
<evidence type="ECO:0000313" key="4">
    <source>
        <dbReference type="Proteomes" id="UP001085076"/>
    </source>
</evidence>
<dbReference type="EMBL" id="JAGGNH010000004">
    <property type="protein sequence ID" value="KAJ0974497.1"/>
    <property type="molecule type" value="Genomic_DNA"/>
</dbReference>
<evidence type="ECO:0000259" key="2">
    <source>
        <dbReference type="PROSITE" id="PS50158"/>
    </source>
</evidence>
<dbReference type="InterPro" id="IPR001878">
    <property type="entry name" value="Znf_CCHC"/>
</dbReference>
<dbReference type="InterPro" id="IPR040256">
    <property type="entry name" value="At4g02000-like"/>
</dbReference>
<reference evidence="3" key="1">
    <citation type="submission" date="2021-03" db="EMBL/GenBank/DDBJ databases">
        <authorList>
            <person name="Li Z."/>
            <person name="Yang C."/>
        </authorList>
    </citation>
    <scope>NUCLEOTIDE SEQUENCE</scope>
    <source>
        <strain evidence="3">Dzin_1.0</strain>
        <tissue evidence="3">Leaf</tissue>
    </source>
</reference>
<name>A0A9D5CJV3_9LILI</name>
<comment type="caution">
    <text evidence="3">The sequence shown here is derived from an EMBL/GenBank/DDBJ whole genome shotgun (WGS) entry which is preliminary data.</text>
</comment>
<feature type="domain" description="CCHC-type" evidence="2">
    <location>
        <begin position="234"/>
        <end position="247"/>
    </location>
</feature>
<dbReference type="InterPro" id="IPR025836">
    <property type="entry name" value="Zn_knuckle_CX2CX4HX4C"/>
</dbReference>
<dbReference type="Pfam" id="PF14111">
    <property type="entry name" value="DUF4283"/>
    <property type="match status" value="1"/>
</dbReference>
<accession>A0A9D5CJV3</accession>
<dbReference type="InterPro" id="IPR025558">
    <property type="entry name" value="DUF4283"/>
</dbReference>
<protein>
    <recommendedName>
        <fullName evidence="2">CCHC-type domain-containing protein</fullName>
    </recommendedName>
</protein>
<proteinExistence type="predicted"/>
<keyword evidence="4" id="KW-1185">Reference proteome</keyword>
<gene>
    <name evidence="3" type="ORF">J5N97_016462</name>
</gene>
<organism evidence="3 4">
    <name type="scientific">Dioscorea zingiberensis</name>
    <dbReference type="NCBI Taxonomy" id="325984"/>
    <lineage>
        <taxon>Eukaryota</taxon>
        <taxon>Viridiplantae</taxon>
        <taxon>Streptophyta</taxon>
        <taxon>Embryophyta</taxon>
        <taxon>Tracheophyta</taxon>
        <taxon>Spermatophyta</taxon>
        <taxon>Magnoliopsida</taxon>
        <taxon>Liliopsida</taxon>
        <taxon>Dioscoreales</taxon>
        <taxon>Dioscoreaceae</taxon>
        <taxon>Dioscorea</taxon>
    </lineage>
</organism>
<keyword evidence="1" id="KW-0862">Zinc</keyword>
<dbReference type="Pfam" id="PF14392">
    <property type="entry name" value="zf-CCHC_4"/>
    <property type="match status" value="1"/>
</dbReference>
<dbReference type="OrthoDB" id="682893at2759"/>